<dbReference type="GO" id="GO:0032835">
    <property type="term" value="P:glomerulus development"/>
    <property type="evidence" value="ECO:0007669"/>
    <property type="project" value="UniProtKB-ARBA"/>
</dbReference>
<evidence type="ECO:0000256" key="9">
    <source>
        <dbReference type="ARBA" id="ARBA00022989"/>
    </source>
</evidence>
<keyword evidence="6" id="KW-0677">Repeat</keyword>
<dbReference type="PRINTS" id="PR00700">
    <property type="entry name" value="PRTYPHPHTASE"/>
</dbReference>
<feature type="domain" description="Tyrosine-protein phosphatase" evidence="21">
    <location>
        <begin position="1172"/>
        <end position="1429"/>
    </location>
</feature>
<evidence type="ECO:0000256" key="2">
    <source>
        <dbReference type="ARBA" id="ARBA00013064"/>
    </source>
</evidence>
<dbReference type="InterPro" id="IPR016130">
    <property type="entry name" value="Tyr_Pase_AS"/>
</dbReference>
<comment type="subcellular location">
    <subcellularLocation>
        <location evidence="1">Membrane</location>
        <topology evidence="1">Single-pass type I membrane protein</topology>
    </subcellularLocation>
</comment>
<evidence type="ECO:0000256" key="14">
    <source>
        <dbReference type="ARBA" id="ARBA00056314"/>
    </source>
</evidence>
<dbReference type="PANTHER" id="PTHR47028">
    <property type="entry name" value="RECEPTOR-TYPE TYROSINE-PROTEIN PHOSPHATASE O"/>
    <property type="match status" value="1"/>
</dbReference>
<dbReference type="PROSITE" id="PS50853">
    <property type="entry name" value="FN3"/>
    <property type="match status" value="3"/>
</dbReference>
<dbReference type="SMART" id="SM00194">
    <property type="entry name" value="PTPc"/>
    <property type="match status" value="1"/>
</dbReference>
<feature type="region of interest" description="Disordered" evidence="19">
    <location>
        <begin position="125"/>
        <end position="232"/>
    </location>
</feature>
<evidence type="ECO:0000259" key="21">
    <source>
        <dbReference type="PROSITE" id="PS50055"/>
    </source>
</evidence>
<evidence type="ECO:0000256" key="1">
    <source>
        <dbReference type="ARBA" id="ARBA00004479"/>
    </source>
</evidence>
<feature type="domain" description="Fibronectin type-III" evidence="23">
    <location>
        <begin position="669"/>
        <end position="765"/>
    </location>
</feature>
<evidence type="ECO:0000313" key="24">
    <source>
        <dbReference type="Ensembl" id="ENSCAFP00040036602.1"/>
    </source>
</evidence>
<evidence type="ECO:0000259" key="23">
    <source>
        <dbReference type="PROSITE" id="PS50853"/>
    </source>
</evidence>
<keyword evidence="10 20" id="KW-0472">Membrane</keyword>
<dbReference type="PANTHER" id="PTHR47028:SF1">
    <property type="entry name" value="RECEPTOR-TYPE TYROSINE-PROTEIN PHOSPHATASE O"/>
    <property type="match status" value="1"/>
</dbReference>
<evidence type="ECO:0000256" key="6">
    <source>
        <dbReference type="ARBA" id="ARBA00022737"/>
    </source>
</evidence>
<dbReference type="InterPro" id="IPR036116">
    <property type="entry name" value="FN3_sf"/>
</dbReference>
<name>A0A8C0TLM7_CANLF</name>
<feature type="transmembrane region" description="Helical" evidence="20">
    <location>
        <begin position="1114"/>
        <end position="1135"/>
    </location>
</feature>
<reference evidence="24" key="2">
    <citation type="submission" date="2025-08" db="UniProtKB">
        <authorList>
            <consortium name="Ensembl"/>
        </authorList>
    </citation>
    <scope>IDENTIFICATION</scope>
</reference>
<comment type="similarity">
    <text evidence="13">Belongs to the protein-tyrosine phosphatase family. Receptor class 3 subfamily.</text>
</comment>
<feature type="domain" description="Fibronectin type-III" evidence="23">
    <location>
        <begin position="865"/>
        <end position="958"/>
    </location>
</feature>
<keyword evidence="7" id="KW-0378">Hydrolase</keyword>
<evidence type="ECO:0000256" key="20">
    <source>
        <dbReference type="SAM" id="Phobius"/>
    </source>
</evidence>
<feature type="compositionally biased region" description="Low complexity" evidence="19">
    <location>
        <begin position="138"/>
        <end position="162"/>
    </location>
</feature>
<dbReference type="CDD" id="cd00063">
    <property type="entry name" value="FN3"/>
    <property type="match status" value="3"/>
</dbReference>
<dbReference type="InterPro" id="IPR029021">
    <property type="entry name" value="Prot-tyrosine_phosphatase-like"/>
</dbReference>
<dbReference type="SUPFAM" id="SSF52799">
    <property type="entry name" value="(Phosphotyrosine protein) phosphatases II"/>
    <property type="match status" value="1"/>
</dbReference>
<dbReference type="PROSITE" id="PS50055">
    <property type="entry name" value="TYR_PHOSPHATASE_PTP"/>
    <property type="match status" value="1"/>
</dbReference>
<feature type="transmembrane region" description="Helical" evidence="20">
    <location>
        <begin position="1054"/>
        <end position="1078"/>
    </location>
</feature>
<keyword evidence="4 20" id="KW-0812">Transmembrane</keyword>
<sequence>MESVYRGTISSWVGVGWRDWNPPHQTHVPAPRAPSLQSQPPLPSKCFWTFTTASESRCRKIERRLGFSPQVAQGKPPRTTPESQRLWQGLGRSLERGLSRGRGGSKPWWEGWRLLSLEESAAQSAGPVLREHRGGPGARPRGPRISAGRASPTPIPSLSSPSCGGTAAPGTSLEDLGRRRGKRAGARGTGTAACARREQPRRPRSEAAASVRHCELRRGSSHAPRSPRGRVRTAMGHLPTRTRGGRRLLPLLWLFVLLKNATTFHVTVQDDNSIVVSLEASDVMSPSSVYVVKITGESKNYFFEFEEFNSTLPPPVTFKANYHGLYYIITLVVVNGNVVTKPSRSITVLTKPLPVTSVSIYDYKPSPETGVLFEIHYPEKYNVFTRVNISYWEGKDFRTMLYKDFFKGKTVFNHWLPGICYSNITFQLVSEATFNKSTLVEYSGISHEPKQHRTAPYPPRNISVRIVNLNKNNWEEQSGNFPEESFMRSQDTVGKDKLFHFTDETPEIPSGNISSGWPDFNSSDYETTSQPYWWGSASATPESEDDFVSVLPMEYENNSTLSETEKSTAGSLSFFPVQMILNWLPPKPPTAFDGFHIHIEREENFTEYLTVDEEAHEFVAELKEPGKYKLSVTTFSSAGSCDTRKSQSAKSLSFYISPLGEWIEELTEKPQHVSVHVLSSTTALMSWTSSQENYNGTIVSVVSLTCQKQKESQRLEKQYCTQVNSSKSIIENLVPGAQYQVVMYLRKGPLIGPPSDPVTFAIVPTGIKDLMLYPLGPTAVVLSWSRPYLGVFRKYVVEMFYFNPATMTSEWTTYYEIAATVSLTASVRIANLLPAWYYNFRVTMVTWGDPELSCCDSSTISFITAPVAPEITSVEYFNSLLYISWTYGDDTTDLSHSRMLHWMVVAEGKKKIKKSVTRNVMTAILSLPPGDIYNLSVTACTERGSNTSMLRLVKLEPAPPKSLFAVNKTQTSVTLLWVEEGVADFFEVFCQQVGSSQETKLQEPISVSSHVVTISSLLPATAYNCSVTSFSHDSPSVPTFIAVSTMVTEMNPNVVVISVLAILSTLLIGLLLVTLIILRKKHLQMARECGAGTFVNFASLERDGKLPYNWRRSIFAFLTLLPSCLWTDYLLAFYINPWSKNGLKKRKLTNPVQLDDFDAYIKDMAKDSDYKFSLQFEELKLIGLDIPHFAADLPLNRCKNRYTNILPYDFSRVRLVSMNEEEGTDYINANYIPGYNSPQEYIATQGPLPETRNDFWKMVLQQKSQIIVMLTQCNEKRRVKCDHYWPFTEEPIAYGDITVEMVSEEERDDWACRHFRINYADEMQDVMHFNYTAWPDHGVPTANAAESILQFVHVVRQQATKSKGPMIVHCSAGVGRTGTFIALDRLLQHIRDHEFVDILGLVSEMRSYRMSMVQTEEQYIFIHQCVQLMWMKKKQQFCISDVIYENVSKS</sequence>
<dbReference type="Pfam" id="PF00041">
    <property type="entry name" value="fn3"/>
    <property type="match status" value="2"/>
</dbReference>
<evidence type="ECO:0000256" key="10">
    <source>
        <dbReference type="ARBA" id="ARBA00023136"/>
    </source>
</evidence>
<evidence type="ECO:0000256" key="8">
    <source>
        <dbReference type="ARBA" id="ARBA00022912"/>
    </source>
</evidence>
<dbReference type="InterPro" id="IPR013783">
    <property type="entry name" value="Ig-like_fold"/>
</dbReference>
<dbReference type="SMART" id="SM00060">
    <property type="entry name" value="FN3"/>
    <property type="match status" value="4"/>
</dbReference>
<comment type="function">
    <text evidence="14">Possesses tyrosine phosphatase activity. Plays a role in regulating the glomerular pressure/filtration rate relationship through an effect on podocyte structure and function.</text>
</comment>
<dbReference type="InterPro" id="IPR000387">
    <property type="entry name" value="Tyr_Pase_dom"/>
</dbReference>
<evidence type="ECO:0000256" key="4">
    <source>
        <dbReference type="ARBA" id="ARBA00022692"/>
    </source>
</evidence>
<evidence type="ECO:0000256" key="19">
    <source>
        <dbReference type="SAM" id="MobiDB-lite"/>
    </source>
</evidence>
<dbReference type="CDD" id="cd14614">
    <property type="entry name" value="R-PTPc-O"/>
    <property type="match status" value="1"/>
</dbReference>
<evidence type="ECO:0000256" key="11">
    <source>
        <dbReference type="ARBA" id="ARBA00023170"/>
    </source>
</evidence>
<evidence type="ECO:0000259" key="22">
    <source>
        <dbReference type="PROSITE" id="PS50056"/>
    </source>
</evidence>
<evidence type="ECO:0000256" key="5">
    <source>
        <dbReference type="ARBA" id="ARBA00022729"/>
    </source>
</evidence>
<evidence type="ECO:0000256" key="18">
    <source>
        <dbReference type="ARBA" id="ARBA00080595"/>
    </source>
</evidence>
<evidence type="ECO:0000256" key="17">
    <source>
        <dbReference type="ARBA" id="ARBA00075446"/>
    </source>
</evidence>
<accession>A0A8C0TLM7</accession>
<dbReference type="Pfam" id="PF26586">
    <property type="entry name" value="Fn3_R-PTP-O"/>
    <property type="match status" value="1"/>
</dbReference>
<dbReference type="PROSITE" id="PS00383">
    <property type="entry name" value="TYR_PHOSPHATASE_1"/>
    <property type="match status" value="1"/>
</dbReference>
<dbReference type="Gene3D" id="2.60.40.10">
    <property type="entry name" value="Immunoglobulins"/>
    <property type="match status" value="3"/>
</dbReference>
<protein>
    <recommendedName>
        <fullName evidence="16">Receptor-type tyrosine-protein phosphatase O</fullName>
        <ecNumber evidence="2">3.1.3.48</ecNumber>
    </recommendedName>
    <alternativeName>
        <fullName evidence="17">Glomerular epithelial protein 1</fullName>
    </alternativeName>
    <alternativeName>
        <fullName evidence="18">Protein tyrosine phosphatase U2</fullName>
    </alternativeName>
</protein>
<dbReference type="SMART" id="SM00404">
    <property type="entry name" value="PTPc_motif"/>
    <property type="match status" value="1"/>
</dbReference>
<keyword evidence="11" id="KW-0675">Receptor</keyword>
<evidence type="ECO:0000256" key="16">
    <source>
        <dbReference type="ARBA" id="ARBA00073607"/>
    </source>
</evidence>
<keyword evidence="3" id="KW-0597">Phosphoprotein</keyword>
<dbReference type="InterPro" id="IPR000242">
    <property type="entry name" value="PTP_cat"/>
</dbReference>
<dbReference type="SUPFAM" id="SSF49265">
    <property type="entry name" value="Fibronectin type III"/>
    <property type="match status" value="2"/>
</dbReference>
<reference evidence="24" key="1">
    <citation type="submission" date="2018-10" db="EMBL/GenBank/DDBJ databases">
        <title>De novo assembly of a Great Dane genome.</title>
        <authorList>
            <person name="Kidd J.M."/>
            <person name="Pendleton A.L."/>
            <person name="Shen F."/>
            <person name="Emery S."/>
        </authorList>
    </citation>
    <scope>NUCLEOTIDE SEQUENCE [LARGE SCALE GENOMIC DNA]</scope>
    <source>
        <strain evidence="24">Great Dane</strain>
    </source>
</reference>
<dbReference type="FunFam" id="2.60.40.10:FF:000415">
    <property type="entry name" value="receptor-type tyrosine-protein phosphatase O isoform X2"/>
    <property type="match status" value="1"/>
</dbReference>
<dbReference type="EC" id="3.1.3.48" evidence="2"/>
<feature type="domain" description="Fibronectin type-III" evidence="23">
    <location>
        <begin position="959"/>
        <end position="1051"/>
    </location>
</feature>
<dbReference type="InterPro" id="IPR003961">
    <property type="entry name" value="FN3_dom"/>
</dbReference>
<evidence type="ECO:0000256" key="7">
    <source>
        <dbReference type="ARBA" id="ARBA00022801"/>
    </source>
</evidence>
<dbReference type="GO" id="GO:0004725">
    <property type="term" value="F:protein tyrosine phosphatase activity"/>
    <property type="evidence" value="ECO:0007669"/>
    <property type="project" value="UniProtKB-EC"/>
</dbReference>
<keyword evidence="8" id="KW-0904">Protein phosphatase</keyword>
<dbReference type="InterPro" id="IPR058859">
    <property type="entry name" value="Fn3_R-PTP-O"/>
</dbReference>
<evidence type="ECO:0000313" key="25">
    <source>
        <dbReference type="Proteomes" id="UP000694542"/>
    </source>
</evidence>
<feature type="compositionally biased region" description="Basic and acidic residues" evidence="19">
    <location>
        <begin position="195"/>
        <end position="205"/>
    </location>
</feature>
<dbReference type="InterPro" id="IPR042996">
    <property type="entry name" value="PTPRO"/>
</dbReference>
<keyword evidence="9 20" id="KW-1133">Transmembrane helix</keyword>
<evidence type="ECO:0000256" key="13">
    <source>
        <dbReference type="ARBA" id="ARBA00025789"/>
    </source>
</evidence>
<evidence type="ECO:0000256" key="15">
    <source>
        <dbReference type="ARBA" id="ARBA00063538"/>
    </source>
</evidence>
<keyword evidence="5" id="KW-0732">Signal</keyword>
<dbReference type="Proteomes" id="UP000694542">
    <property type="component" value="Chromosome 27"/>
</dbReference>
<evidence type="ECO:0000256" key="3">
    <source>
        <dbReference type="ARBA" id="ARBA00022553"/>
    </source>
</evidence>
<dbReference type="FunFam" id="2.60.40.10:FF:001205">
    <property type="entry name" value="Receptor-type tyrosine-protein phosphatase O"/>
    <property type="match status" value="1"/>
</dbReference>
<dbReference type="Pfam" id="PF00102">
    <property type="entry name" value="Y_phosphatase"/>
    <property type="match status" value="1"/>
</dbReference>
<comment type="subunit">
    <text evidence="15">Interacts (phosphorylated form) with FYN and GRB2.</text>
</comment>
<dbReference type="GO" id="GO:0016020">
    <property type="term" value="C:membrane"/>
    <property type="evidence" value="ECO:0007669"/>
    <property type="project" value="UniProtKB-SubCell"/>
</dbReference>
<dbReference type="PROSITE" id="PS50056">
    <property type="entry name" value="TYR_PHOSPHATASE_2"/>
    <property type="match status" value="1"/>
</dbReference>
<dbReference type="Gene3D" id="3.90.190.10">
    <property type="entry name" value="Protein tyrosine phosphatase superfamily"/>
    <property type="match status" value="1"/>
</dbReference>
<dbReference type="FunFam" id="2.60.40.10:FF:000488">
    <property type="entry name" value="receptor-type tyrosine-protein phosphatase O isoform X1"/>
    <property type="match status" value="1"/>
</dbReference>
<evidence type="ECO:0000256" key="12">
    <source>
        <dbReference type="ARBA" id="ARBA00023180"/>
    </source>
</evidence>
<dbReference type="InterPro" id="IPR003595">
    <property type="entry name" value="Tyr_Pase_cat"/>
</dbReference>
<keyword evidence="12" id="KW-0325">Glycoprotein</keyword>
<organism evidence="24 25">
    <name type="scientific">Canis lupus familiaris</name>
    <name type="common">Dog</name>
    <name type="synonym">Canis familiaris</name>
    <dbReference type="NCBI Taxonomy" id="9615"/>
    <lineage>
        <taxon>Eukaryota</taxon>
        <taxon>Metazoa</taxon>
        <taxon>Chordata</taxon>
        <taxon>Craniata</taxon>
        <taxon>Vertebrata</taxon>
        <taxon>Euteleostomi</taxon>
        <taxon>Mammalia</taxon>
        <taxon>Eutheria</taxon>
        <taxon>Laurasiatheria</taxon>
        <taxon>Carnivora</taxon>
        <taxon>Caniformia</taxon>
        <taxon>Canidae</taxon>
        <taxon>Canis</taxon>
    </lineage>
</organism>
<dbReference type="Ensembl" id="ENSCAFT00040041967.1">
    <property type="protein sequence ID" value="ENSCAFP00040036602.1"/>
    <property type="gene ID" value="ENSCAFG00040022569.1"/>
</dbReference>
<dbReference type="FunFam" id="3.90.190.10:FF:000039">
    <property type="entry name" value="receptor-type tyrosine-protein phosphatase O isoform X1"/>
    <property type="match status" value="1"/>
</dbReference>
<proteinExistence type="inferred from homology"/>
<feature type="domain" description="Tyrosine specific protein phosphatases" evidence="22">
    <location>
        <begin position="1346"/>
        <end position="1420"/>
    </location>
</feature>